<feature type="signal peptide" evidence="2">
    <location>
        <begin position="1"/>
        <end position="21"/>
    </location>
</feature>
<dbReference type="GO" id="GO:0015920">
    <property type="term" value="P:lipopolysaccharide transport"/>
    <property type="evidence" value="ECO:0007669"/>
    <property type="project" value="TreeGrafter"/>
</dbReference>
<keyword evidence="5" id="KW-1185">Reference proteome</keyword>
<dbReference type="PANTHER" id="PTHR36504:SF1">
    <property type="entry name" value="LIPOPOLYSACCHARIDE EXPORT SYSTEM PROTEIN LPTA"/>
    <property type="match status" value="1"/>
</dbReference>
<accession>A0A4R6XJB6</accession>
<dbReference type="AlphaFoldDB" id="A0A4R6XJB6"/>
<gene>
    <name evidence="4" type="ORF">C8D91_2359</name>
</gene>
<dbReference type="InterPro" id="IPR052037">
    <property type="entry name" value="LPS_export_LptA"/>
</dbReference>
<dbReference type="InterPro" id="IPR005653">
    <property type="entry name" value="OstA-like_N"/>
</dbReference>
<dbReference type="Gene3D" id="2.60.450.10">
    <property type="entry name" value="Lipopolysaccharide (LPS) transport protein A like domain"/>
    <property type="match status" value="1"/>
</dbReference>
<dbReference type="OrthoDB" id="6198244at2"/>
<dbReference type="GO" id="GO:0009279">
    <property type="term" value="C:cell outer membrane"/>
    <property type="evidence" value="ECO:0007669"/>
    <property type="project" value="TreeGrafter"/>
</dbReference>
<reference evidence="4 5" key="1">
    <citation type="submission" date="2019-03" db="EMBL/GenBank/DDBJ databases">
        <title>Genomic Encyclopedia of Type Strains, Phase IV (KMG-IV): sequencing the most valuable type-strain genomes for metagenomic binning, comparative biology and taxonomic classification.</title>
        <authorList>
            <person name="Goeker M."/>
        </authorList>
    </citation>
    <scope>NUCLEOTIDE SEQUENCE [LARGE SCALE GENOMIC DNA]</scope>
    <source>
        <strain evidence="4 5">DSM 25488</strain>
    </source>
</reference>
<name>A0A4R6XJB6_9GAMM</name>
<evidence type="ECO:0000256" key="2">
    <source>
        <dbReference type="SAM" id="SignalP"/>
    </source>
</evidence>
<dbReference type="Pfam" id="PF03968">
    <property type="entry name" value="LptD_N"/>
    <property type="match status" value="1"/>
</dbReference>
<feature type="chain" id="PRO_5020986702" evidence="2">
    <location>
        <begin position="22"/>
        <end position="162"/>
    </location>
</feature>
<feature type="domain" description="Organic solvent tolerance-like N-terminal" evidence="3">
    <location>
        <begin position="53"/>
        <end position="140"/>
    </location>
</feature>
<organism evidence="4 5">
    <name type="scientific">Marinicella litoralis</name>
    <dbReference type="NCBI Taxonomy" id="644220"/>
    <lineage>
        <taxon>Bacteria</taxon>
        <taxon>Pseudomonadati</taxon>
        <taxon>Pseudomonadota</taxon>
        <taxon>Gammaproteobacteria</taxon>
        <taxon>Lysobacterales</taxon>
        <taxon>Marinicellaceae</taxon>
        <taxon>Marinicella</taxon>
    </lineage>
</organism>
<evidence type="ECO:0000259" key="3">
    <source>
        <dbReference type="Pfam" id="PF03968"/>
    </source>
</evidence>
<dbReference type="RefSeq" id="WP_099019564.1">
    <property type="nucleotide sequence ID" value="NZ_NIHB01000003.1"/>
</dbReference>
<evidence type="ECO:0000313" key="4">
    <source>
        <dbReference type="EMBL" id="TDR18439.1"/>
    </source>
</evidence>
<dbReference type="EMBL" id="SNZB01000005">
    <property type="protein sequence ID" value="TDR18439.1"/>
    <property type="molecule type" value="Genomic_DNA"/>
</dbReference>
<protein>
    <submittedName>
        <fullName evidence="4">Lipopolysaccharide transport protein LptA</fullName>
    </submittedName>
</protein>
<evidence type="ECO:0000256" key="1">
    <source>
        <dbReference type="ARBA" id="ARBA00022729"/>
    </source>
</evidence>
<dbReference type="GO" id="GO:0017089">
    <property type="term" value="F:glycolipid transfer activity"/>
    <property type="evidence" value="ECO:0007669"/>
    <property type="project" value="TreeGrafter"/>
</dbReference>
<dbReference type="GO" id="GO:0030288">
    <property type="term" value="C:outer membrane-bounded periplasmic space"/>
    <property type="evidence" value="ECO:0007669"/>
    <property type="project" value="TreeGrafter"/>
</dbReference>
<evidence type="ECO:0000313" key="5">
    <source>
        <dbReference type="Proteomes" id="UP000295724"/>
    </source>
</evidence>
<dbReference type="PANTHER" id="PTHR36504">
    <property type="entry name" value="LIPOPOLYSACCHARIDE EXPORT SYSTEM PROTEIN LPTA"/>
    <property type="match status" value="1"/>
</dbReference>
<dbReference type="Proteomes" id="UP000295724">
    <property type="component" value="Unassembled WGS sequence"/>
</dbReference>
<keyword evidence="1 2" id="KW-0732">Signal</keyword>
<sequence length="162" mass="18197">MQNLKINLCLVMVLMSGAVFALTSDRKAKIVIEGPGCVSKLKLDQTECKKGLKIVQGSMIIKSTYGMIHHKNKGVENILMKGDQVYMEQMMDDKDKMVIRANEVDYRKADEKVYLKGNVSITSSIGVTTGEEIEFNLLTQEITAKGEEATQQFRMEIDQNND</sequence>
<comment type="caution">
    <text evidence="4">The sequence shown here is derived from an EMBL/GenBank/DDBJ whole genome shotgun (WGS) entry which is preliminary data.</text>
</comment>
<proteinExistence type="predicted"/>